<name>A0ACB6S944_9PLEO</name>
<proteinExistence type="predicted"/>
<dbReference type="Proteomes" id="UP000799754">
    <property type="component" value="Unassembled WGS sequence"/>
</dbReference>
<gene>
    <name evidence="1" type="ORF">BU25DRAFT_488932</name>
</gene>
<organism evidence="1 2">
    <name type="scientific">Macroventuria anomochaeta</name>
    <dbReference type="NCBI Taxonomy" id="301207"/>
    <lineage>
        <taxon>Eukaryota</taxon>
        <taxon>Fungi</taxon>
        <taxon>Dikarya</taxon>
        <taxon>Ascomycota</taxon>
        <taxon>Pezizomycotina</taxon>
        <taxon>Dothideomycetes</taxon>
        <taxon>Pleosporomycetidae</taxon>
        <taxon>Pleosporales</taxon>
        <taxon>Pleosporineae</taxon>
        <taxon>Didymellaceae</taxon>
        <taxon>Macroventuria</taxon>
    </lineage>
</organism>
<reference evidence="1" key="1">
    <citation type="journal article" date="2020" name="Stud. Mycol.">
        <title>101 Dothideomycetes genomes: a test case for predicting lifestyles and emergence of pathogens.</title>
        <authorList>
            <person name="Haridas S."/>
            <person name="Albert R."/>
            <person name="Binder M."/>
            <person name="Bloem J."/>
            <person name="Labutti K."/>
            <person name="Salamov A."/>
            <person name="Andreopoulos B."/>
            <person name="Baker S."/>
            <person name="Barry K."/>
            <person name="Bills G."/>
            <person name="Bluhm B."/>
            <person name="Cannon C."/>
            <person name="Castanera R."/>
            <person name="Culley D."/>
            <person name="Daum C."/>
            <person name="Ezra D."/>
            <person name="Gonzalez J."/>
            <person name="Henrissat B."/>
            <person name="Kuo A."/>
            <person name="Liang C."/>
            <person name="Lipzen A."/>
            <person name="Lutzoni F."/>
            <person name="Magnuson J."/>
            <person name="Mondo S."/>
            <person name="Nolan M."/>
            <person name="Ohm R."/>
            <person name="Pangilinan J."/>
            <person name="Park H.-J."/>
            <person name="Ramirez L."/>
            <person name="Alfaro M."/>
            <person name="Sun H."/>
            <person name="Tritt A."/>
            <person name="Yoshinaga Y."/>
            <person name="Zwiers L.-H."/>
            <person name="Turgeon B."/>
            <person name="Goodwin S."/>
            <person name="Spatafora J."/>
            <person name="Crous P."/>
            <person name="Grigoriev I."/>
        </authorList>
    </citation>
    <scope>NUCLEOTIDE SEQUENCE</scope>
    <source>
        <strain evidence="1">CBS 525.71</strain>
    </source>
</reference>
<evidence type="ECO:0000313" key="1">
    <source>
        <dbReference type="EMBL" id="KAF2630795.1"/>
    </source>
</evidence>
<evidence type="ECO:0000313" key="2">
    <source>
        <dbReference type="Proteomes" id="UP000799754"/>
    </source>
</evidence>
<keyword evidence="2" id="KW-1185">Reference proteome</keyword>
<protein>
    <submittedName>
        <fullName evidence="1">Aldehyde dehydrogenase</fullName>
    </submittedName>
</protein>
<sequence>MTDVIETQLLINNKLVPASDNGTFELFSPHTGNLVAKVAEATLFDVNAAVDAAQAAFPAWSALSPLQRGVPLKKLAELHISEKDELARLDAISMGKPISTHGTDVSYAVTQYNYFAEAAYPQGHTSLNTPGFLNMSLRQPFGVVAVIIPWNAPLIFFSKKVAPALAAGNCVVVKSSEKAPLTSWKVSQWIEKCGFPPGVINVLSGHGQTSGQALAEHMKVRALSFTGSTRTGRAIAIAAAKSNLKKVVFELGGKSPSLIFDDADIEQAAKETELSINSNSGQACFASSRIYVQESIKDKFIEAFARIAKARKLGDPTCLGINHGPQADKTQYETVQKYIALGKEEAGSTIDTGAGATNNEVSPHHIHPVIFTDVPEDSRLTKEEIFGPVVIVNTFATEAEAIAKANDTEFGLYASLYTKDLERAIRVAKKLESGMLGVNCTSPTTCLDLPFGGWKGSGTGRESLLESMEHYLEVKSVYVRVSGIGG</sequence>
<comment type="caution">
    <text evidence="1">The sequence shown here is derived from an EMBL/GenBank/DDBJ whole genome shotgun (WGS) entry which is preliminary data.</text>
</comment>
<dbReference type="EMBL" id="MU006706">
    <property type="protein sequence ID" value="KAF2630795.1"/>
    <property type="molecule type" value="Genomic_DNA"/>
</dbReference>
<accession>A0ACB6S944</accession>